<organism>
    <name type="scientific">Ixodes scapularis</name>
    <name type="common">Black-legged tick</name>
    <name type="synonym">Deer tick</name>
    <dbReference type="NCBI Taxonomy" id="6945"/>
    <lineage>
        <taxon>Eukaryota</taxon>
        <taxon>Metazoa</taxon>
        <taxon>Ecdysozoa</taxon>
        <taxon>Arthropoda</taxon>
        <taxon>Chelicerata</taxon>
        <taxon>Arachnida</taxon>
        <taxon>Acari</taxon>
        <taxon>Parasitiformes</taxon>
        <taxon>Ixodida</taxon>
        <taxon>Ixodoidea</taxon>
        <taxon>Ixodidae</taxon>
        <taxon>Ixodinae</taxon>
        <taxon>Ixodes</taxon>
    </lineage>
</organism>
<dbReference type="OrthoDB" id="6478233at2759"/>
<accession>B7QCC8</accession>
<name>B7QCC8_IXOSC</name>
<proteinExistence type="evidence at protein level"/>
<dbReference type="PaxDb" id="6945-B7QCC8"/>
<dbReference type="HOGENOM" id="CLU_116448_0_0_1"/>
<keyword evidence="3" id="KW-1185">Reference proteome</keyword>
<protein>
    <submittedName>
        <fullName evidence="1 2">Secreted protein, putative</fullName>
    </submittedName>
</protein>
<dbReference type="VEuPathDB" id="VectorBase:ISCP_034846"/>
<dbReference type="KEGG" id="isc:8039120"/>
<keyword evidence="4" id="KW-1267">Proteomics identification</keyword>
<evidence type="ECO:0000313" key="3">
    <source>
        <dbReference type="Proteomes" id="UP000001555"/>
    </source>
</evidence>
<reference evidence="1 3" key="1">
    <citation type="submission" date="2008-03" db="EMBL/GenBank/DDBJ databases">
        <title>Annotation of Ixodes scapularis.</title>
        <authorList>
            <consortium name="Ixodes scapularis Genome Project Consortium"/>
            <person name="Caler E."/>
            <person name="Hannick L.I."/>
            <person name="Bidwell S."/>
            <person name="Joardar V."/>
            <person name="Thiagarajan M."/>
            <person name="Amedeo P."/>
            <person name="Galinsky K.J."/>
            <person name="Schobel S."/>
            <person name="Inman J."/>
            <person name="Hostetler J."/>
            <person name="Miller J."/>
            <person name="Hammond M."/>
            <person name="Megy K."/>
            <person name="Lawson D."/>
            <person name="Kodira C."/>
            <person name="Sutton G."/>
            <person name="Meyer J."/>
            <person name="Hill C.A."/>
            <person name="Birren B."/>
            <person name="Nene V."/>
            <person name="Collins F."/>
            <person name="Alarcon-Chaidez F."/>
            <person name="Wikel S."/>
            <person name="Strausberg R."/>
        </authorList>
    </citation>
    <scope>NUCLEOTIDE SEQUENCE [LARGE SCALE GENOMIC DNA]</scope>
    <source>
        <strain evidence="3">Wikel</strain>
        <strain evidence="1">Wikel colony</strain>
    </source>
</reference>
<dbReference type="EnsemblMetazoa" id="ISCW012629-RA">
    <property type="protein sequence ID" value="ISCW012629-PA"/>
    <property type="gene ID" value="ISCW012629"/>
</dbReference>
<dbReference type="AlphaFoldDB" id="B7QCC8"/>
<evidence type="ECO:0000313" key="1">
    <source>
        <dbReference type="EMBL" id="EEC16500.1"/>
    </source>
</evidence>
<dbReference type="EMBL" id="ABJB010152664">
    <property type="status" value="NOT_ANNOTATED_CDS"/>
    <property type="molecule type" value="Genomic_DNA"/>
</dbReference>
<dbReference type="VEuPathDB" id="VectorBase:ISCI012629"/>
<sequence>CFFARALPFIFQKNHKSPILTYQCYRNGTSLEPEEARDVRVQWDGVGQPDVKADCVLSYSLGESQDRNTATVHAEYLPEKDRVVLTLKDTTVELALLTFPHDGKALYFKQKPTGTTSVSYKIYDTEKSCDNARALYHRVCPKGCNMIYTKK</sequence>
<dbReference type="EMBL" id="DS906621">
    <property type="protein sequence ID" value="EEC16500.1"/>
    <property type="molecule type" value="Genomic_DNA"/>
</dbReference>
<gene>
    <name evidence="2" type="primary">8039120</name>
    <name evidence="1" type="ORF">IscW_ISCW012629</name>
</gene>
<feature type="non-terminal residue" evidence="1">
    <location>
        <position position="1"/>
    </location>
</feature>
<reference evidence="2" key="2">
    <citation type="submission" date="2020-05" db="UniProtKB">
        <authorList>
            <consortium name="EnsemblMetazoa"/>
        </authorList>
    </citation>
    <scope>IDENTIFICATION</scope>
    <source>
        <strain evidence="2">wikel</strain>
    </source>
</reference>
<evidence type="ECO:0000313" key="2">
    <source>
        <dbReference type="EnsemblMetazoa" id="ISCW012629-PA"/>
    </source>
</evidence>
<dbReference type="EMBL" id="ABJB010304234">
    <property type="status" value="NOT_ANNOTATED_CDS"/>
    <property type="molecule type" value="Genomic_DNA"/>
</dbReference>
<dbReference type="Proteomes" id="UP000001555">
    <property type="component" value="Unassembled WGS sequence"/>
</dbReference>
<evidence type="ECO:0007829" key="4">
    <source>
        <dbReference type="PeptideAtlas" id="B7QCC8"/>
    </source>
</evidence>
<dbReference type="VEuPathDB" id="VectorBase:ISCW012629"/>